<sequence length="305" mass="35065">MDNSSGEFIFILHGLNDTRTNKHIYFSFGLVIYIVTLFVNAILIVTVVLDKSLHEPMYLLICNLYLNGICGASAFYPKILFDLFSDSHIISYKGCVSQMYIIYSYAFCEFTCLTIMAYDRYIAICKPLDYHNIMTQQMVVKLLVFAWLFSLLETTIGGVLTIRLPLCGNNIEKLFCLNWDIVKLSCIDITLNNLYGYVLTVSHVSQAVLIIISYFHIIRASLRSKTQWVKFMQTCLPHLITLANFTISLVFDAMCARYCSSQGQQALRNFLSMEFLVVPPLLNPLIYGMKLAQIRHALVRMYRHR</sequence>
<dbReference type="GO" id="GO:0004930">
    <property type="term" value="F:G protein-coupled receptor activity"/>
    <property type="evidence" value="ECO:0007669"/>
    <property type="project" value="UniProtKB-KW"/>
</dbReference>
<dbReference type="PRINTS" id="PR00237">
    <property type="entry name" value="GPCRRHODOPSN"/>
</dbReference>
<dbReference type="GO" id="GO:0005549">
    <property type="term" value="F:odorant binding"/>
    <property type="evidence" value="ECO:0007669"/>
    <property type="project" value="TreeGrafter"/>
</dbReference>
<evidence type="ECO:0000256" key="4">
    <source>
        <dbReference type="ARBA" id="ARBA00022692"/>
    </source>
</evidence>
<protein>
    <recommendedName>
        <fullName evidence="14">Olfactory receptor</fullName>
    </recommendedName>
</protein>
<dbReference type="PANTHER" id="PTHR26451:SF871">
    <property type="entry name" value="ODORANT RECEPTOR-RELATED"/>
    <property type="match status" value="1"/>
</dbReference>
<evidence type="ECO:0000313" key="16">
    <source>
        <dbReference type="EMBL" id="KAI5625638.1"/>
    </source>
</evidence>
<keyword evidence="11" id="KW-0325">Glycoprotein</keyword>
<evidence type="ECO:0000256" key="7">
    <source>
        <dbReference type="ARBA" id="ARBA00023040"/>
    </source>
</evidence>
<evidence type="ECO:0000256" key="12">
    <source>
        <dbReference type="ARBA" id="ARBA00023224"/>
    </source>
</evidence>
<comment type="similarity">
    <text evidence="13">Belongs to the G-protein coupled receptor 1 family.</text>
</comment>
<proteinExistence type="inferred from homology"/>
<reference evidence="16" key="1">
    <citation type="submission" date="2018-07" db="EMBL/GenBank/DDBJ databases">
        <title>Comparative genomics of catfishes provides insights into carnivory and benthic adaptation.</title>
        <authorList>
            <person name="Zhang Y."/>
            <person name="Wang D."/>
            <person name="Peng Z."/>
            <person name="Zheng S."/>
            <person name="Shao F."/>
            <person name="Tao W."/>
        </authorList>
    </citation>
    <scope>NUCLEOTIDE SEQUENCE</scope>
    <source>
        <strain evidence="16">Chongqing</strain>
    </source>
</reference>
<evidence type="ECO:0000259" key="15">
    <source>
        <dbReference type="PROSITE" id="PS50262"/>
    </source>
</evidence>
<keyword evidence="9" id="KW-1015">Disulfide bond</keyword>
<comment type="subcellular location">
    <subcellularLocation>
        <location evidence="1 14">Cell membrane</location>
        <topology evidence="1 14">Multi-pass membrane protein</topology>
    </subcellularLocation>
</comment>
<dbReference type="Pfam" id="PF13853">
    <property type="entry name" value="7tm_4"/>
    <property type="match status" value="1"/>
</dbReference>
<feature type="transmembrane region" description="Helical" evidence="14">
    <location>
        <begin position="56"/>
        <end position="76"/>
    </location>
</feature>
<evidence type="ECO:0000256" key="14">
    <source>
        <dbReference type="RuleBase" id="RU363047"/>
    </source>
</evidence>
<keyword evidence="17" id="KW-1185">Reference proteome</keyword>
<keyword evidence="4 13" id="KW-0812">Transmembrane</keyword>
<keyword evidence="10 13" id="KW-0675">Receptor</keyword>
<gene>
    <name evidence="16" type="ORF">C0J50_14852</name>
</gene>
<organism evidence="16 17">
    <name type="scientific">Silurus asotus</name>
    <name type="common">Amur catfish</name>
    <name type="synonym">Parasilurus asotus</name>
    <dbReference type="NCBI Taxonomy" id="30991"/>
    <lineage>
        <taxon>Eukaryota</taxon>
        <taxon>Metazoa</taxon>
        <taxon>Chordata</taxon>
        <taxon>Craniata</taxon>
        <taxon>Vertebrata</taxon>
        <taxon>Euteleostomi</taxon>
        <taxon>Actinopterygii</taxon>
        <taxon>Neopterygii</taxon>
        <taxon>Teleostei</taxon>
        <taxon>Ostariophysi</taxon>
        <taxon>Siluriformes</taxon>
        <taxon>Siluridae</taxon>
        <taxon>Silurus</taxon>
    </lineage>
</organism>
<dbReference type="PRINTS" id="PR00245">
    <property type="entry name" value="OLFACTORYR"/>
</dbReference>
<keyword evidence="2 14" id="KW-1003">Cell membrane</keyword>
<dbReference type="InterPro" id="IPR052921">
    <property type="entry name" value="GPCR1_Superfamily_Member"/>
</dbReference>
<keyword evidence="7 13" id="KW-0297">G-protein coupled receptor</keyword>
<evidence type="ECO:0000256" key="2">
    <source>
        <dbReference type="ARBA" id="ARBA00022475"/>
    </source>
</evidence>
<evidence type="ECO:0000313" key="17">
    <source>
        <dbReference type="Proteomes" id="UP001205998"/>
    </source>
</evidence>
<keyword evidence="3 14" id="KW-0716">Sensory transduction</keyword>
<dbReference type="PANTHER" id="PTHR26451">
    <property type="entry name" value="G_PROTEIN_RECEP_F1_2 DOMAIN-CONTAINING PROTEIN"/>
    <property type="match status" value="1"/>
</dbReference>
<feature type="transmembrane region" description="Helical" evidence="14">
    <location>
        <begin position="194"/>
        <end position="215"/>
    </location>
</feature>
<dbReference type="EMBL" id="MU551550">
    <property type="protein sequence ID" value="KAI5625638.1"/>
    <property type="molecule type" value="Genomic_DNA"/>
</dbReference>
<name>A0AAD5AZ33_SILAS</name>
<comment type="caution">
    <text evidence="16">The sequence shown here is derived from an EMBL/GenBank/DDBJ whole genome shotgun (WGS) entry which is preliminary data.</text>
</comment>
<dbReference type="Gene3D" id="1.20.1070.10">
    <property type="entry name" value="Rhodopsin 7-helix transmembrane proteins"/>
    <property type="match status" value="1"/>
</dbReference>
<evidence type="ECO:0000256" key="5">
    <source>
        <dbReference type="ARBA" id="ARBA00022725"/>
    </source>
</evidence>
<evidence type="ECO:0000256" key="13">
    <source>
        <dbReference type="RuleBase" id="RU000688"/>
    </source>
</evidence>
<evidence type="ECO:0000256" key="11">
    <source>
        <dbReference type="ARBA" id="ARBA00023180"/>
    </source>
</evidence>
<dbReference type="FunFam" id="1.20.1070.10:FF:000024">
    <property type="entry name" value="Olfactory receptor"/>
    <property type="match status" value="1"/>
</dbReference>
<evidence type="ECO:0000256" key="8">
    <source>
        <dbReference type="ARBA" id="ARBA00023136"/>
    </source>
</evidence>
<dbReference type="Proteomes" id="UP001205998">
    <property type="component" value="Unassembled WGS sequence"/>
</dbReference>
<dbReference type="InterPro" id="IPR000276">
    <property type="entry name" value="GPCR_Rhodpsn"/>
</dbReference>
<dbReference type="GO" id="GO:0004984">
    <property type="term" value="F:olfactory receptor activity"/>
    <property type="evidence" value="ECO:0007669"/>
    <property type="project" value="InterPro"/>
</dbReference>
<feature type="transmembrane region" description="Helical" evidence="14">
    <location>
        <begin position="96"/>
        <end position="118"/>
    </location>
</feature>
<evidence type="ECO:0000256" key="10">
    <source>
        <dbReference type="ARBA" id="ARBA00023170"/>
    </source>
</evidence>
<dbReference type="InterPro" id="IPR017452">
    <property type="entry name" value="GPCR_Rhodpsn_7TM"/>
</dbReference>
<dbReference type="PROSITE" id="PS50262">
    <property type="entry name" value="G_PROTEIN_RECEP_F1_2"/>
    <property type="match status" value="1"/>
</dbReference>
<accession>A0AAD5AZ33</accession>
<evidence type="ECO:0000256" key="9">
    <source>
        <dbReference type="ARBA" id="ARBA00023157"/>
    </source>
</evidence>
<feature type="domain" description="G-protein coupled receptors family 1 profile" evidence="15">
    <location>
        <begin position="39"/>
        <end position="287"/>
    </location>
</feature>
<evidence type="ECO:0000256" key="1">
    <source>
        <dbReference type="ARBA" id="ARBA00004651"/>
    </source>
</evidence>
<dbReference type="PROSITE" id="PS00237">
    <property type="entry name" value="G_PROTEIN_RECEP_F1_1"/>
    <property type="match status" value="1"/>
</dbReference>
<dbReference type="SUPFAM" id="SSF81321">
    <property type="entry name" value="Family A G protein-coupled receptor-like"/>
    <property type="match status" value="1"/>
</dbReference>
<feature type="non-terminal residue" evidence="16">
    <location>
        <position position="305"/>
    </location>
</feature>
<feature type="transmembrane region" description="Helical" evidence="14">
    <location>
        <begin position="24"/>
        <end position="49"/>
    </location>
</feature>
<dbReference type="AlphaFoldDB" id="A0AAD5AZ33"/>
<keyword evidence="8 14" id="KW-0472">Membrane</keyword>
<evidence type="ECO:0000256" key="3">
    <source>
        <dbReference type="ARBA" id="ARBA00022606"/>
    </source>
</evidence>
<keyword evidence="12 13" id="KW-0807">Transducer</keyword>
<keyword evidence="6 14" id="KW-1133">Transmembrane helix</keyword>
<dbReference type="GO" id="GO:0005886">
    <property type="term" value="C:plasma membrane"/>
    <property type="evidence" value="ECO:0007669"/>
    <property type="project" value="UniProtKB-SubCell"/>
</dbReference>
<evidence type="ECO:0000256" key="6">
    <source>
        <dbReference type="ARBA" id="ARBA00022989"/>
    </source>
</evidence>
<keyword evidence="5 14" id="KW-0552">Olfaction</keyword>
<dbReference type="InterPro" id="IPR000725">
    <property type="entry name" value="Olfact_rcpt"/>
</dbReference>
<feature type="transmembrane region" description="Helical" evidence="14">
    <location>
        <begin position="139"/>
        <end position="162"/>
    </location>
</feature>